<evidence type="ECO:0000313" key="2">
    <source>
        <dbReference type="EMBL" id="TID18942.1"/>
    </source>
</evidence>
<feature type="compositionally biased region" description="Polar residues" evidence="1">
    <location>
        <begin position="16"/>
        <end position="32"/>
    </location>
</feature>
<evidence type="ECO:0000256" key="1">
    <source>
        <dbReference type="SAM" id="MobiDB-lite"/>
    </source>
</evidence>
<organism evidence="2 3">
    <name type="scientific">Venturia nashicola</name>
    <dbReference type="NCBI Taxonomy" id="86259"/>
    <lineage>
        <taxon>Eukaryota</taxon>
        <taxon>Fungi</taxon>
        <taxon>Dikarya</taxon>
        <taxon>Ascomycota</taxon>
        <taxon>Pezizomycotina</taxon>
        <taxon>Dothideomycetes</taxon>
        <taxon>Pleosporomycetidae</taxon>
        <taxon>Venturiales</taxon>
        <taxon>Venturiaceae</taxon>
        <taxon>Venturia</taxon>
    </lineage>
</organism>
<comment type="caution">
    <text evidence="2">The sequence shown here is derived from an EMBL/GenBank/DDBJ whole genome shotgun (WGS) entry which is preliminary data.</text>
</comment>
<gene>
    <name evidence="2" type="ORF">E6O75_ATG06063</name>
</gene>
<dbReference type="AlphaFoldDB" id="A0A4Z1NS85"/>
<feature type="compositionally biased region" description="Polar residues" evidence="1">
    <location>
        <begin position="44"/>
        <end position="57"/>
    </location>
</feature>
<proteinExistence type="predicted"/>
<sequence length="234" mass="26416">MSCHFQRKTTFDLETHTSPSRHYQKETMASSNEPPPKRRKPNTAKLNTNPITTSSEPSTKHQKPKKAKLNTDPITSVGHAPGTKSACELKSTAMVATTTTMNKPLTSFLSLPRELRQYILHQALHDSLKGFWNAEKLIVGMVIKYQNFFSLTYAARDFASSLKQALENTESAADLEWAEQTIMSEVEEFLKQRSRIFVGGPKLKKFSARGLTSEWLSNGQLEHAIFEDVVEKTR</sequence>
<accession>A0A4Z1NS85</accession>
<keyword evidence="3" id="KW-1185">Reference proteome</keyword>
<protein>
    <submittedName>
        <fullName evidence="2">Uncharacterized protein</fullName>
    </submittedName>
</protein>
<feature type="region of interest" description="Disordered" evidence="1">
    <location>
        <begin position="1"/>
        <end position="83"/>
    </location>
</feature>
<reference evidence="2 3" key="1">
    <citation type="submission" date="2019-04" db="EMBL/GenBank/DDBJ databases">
        <title>High contiguity whole genome sequence and gene annotation resource for two Venturia nashicola isolates.</title>
        <authorList>
            <person name="Prokchorchik M."/>
            <person name="Won K."/>
            <person name="Lee Y."/>
            <person name="Choi E.D."/>
            <person name="Segonzac C."/>
            <person name="Sohn K.H."/>
        </authorList>
    </citation>
    <scope>NUCLEOTIDE SEQUENCE [LARGE SCALE GENOMIC DNA]</scope>
    <source>
        <strain evidence="2 3">PRI2</strain>
    </source>
</reference>
<name>A0A4Z1NS85_9PEZI</name>
<dbReference type="EMBL" id="SNSC02000013">
    <property type="protein sequence ID" value="TID18942.1"/>
    <property type="molecule type" value="Genomic_DNA"/>
</dbReference>
<evidence type="ECO:0000313" key="3">
    <source>
        <dbReference type="Proteomes" id="UP000298493"/>
    </source>
</evidence>
<dbReference type="Proteomes" id="UP000298493">
    <property type="component" value="Unassembled WGS sequence"/>
</dbReference>